<organism evidence="2 3">
    <name type="scientific">Nicotiana attenuata</name>
    <name type="common">Coyote tobacco</name>
    <dbReference type="NCBI Taxonomy" id="49451"/>
    <lineage>
        <taxon>Eukaryota</taxon>
        <taxon>Viridiplantae</taxon>
        <taxon>Streptophyta</taxon>
        <taxon>Embryophyta</taxon>
        <taxon>Tracheophyta</taxon>
        <taxon>Spermatophyta</taxon>
        <taxon>Magnoliopsida</taxon>
        <taxon>eudicotyledons</taxon>
        <taxon>Gunneridae</taxon>
        <taxon>Pentapetalae</taxon>
        <taxon>asterids</taxon>
        <taxon>lamiids</taxon>
        <taxon>Solanales</taxon>
        <taxon>Solanaceae</taxon>
        <taxon>Nicotianoideae</taxon>
        <taxon>Nicotianeae</taxon>
        <taxon>Nicotiana</taxon>
    </lineage>
</organism>
<sequence length="456" mass="52025">MAKRNPSSSTVTRRSRRFQKPLNPEEPIDLESSIDSDFLKTDNESSESSKNPPISQKKAGKRPMEQTPKAACKKGKVENTEFGPEDQLIFYGPSEKARFESYKSKSMAYGRSVSLSLMKILHCDVTSIFDFQHLSSLFNTVGNSVYEEPVRMFYANLFVNDKDDLESMVLGTRIVLDSYQFEKIFSAKFRGFDVFVQNSWPKDFEVSFEEAKVFLSDNPPDIGPKNLKFEHCVLAHMIATTLLLGPLALLSTRDIFVLYCLVNNKRLDWFVWIRQYMLESNRDISSSAACLPYGLLTSHFLEVMKVDLAPFTPKHITSTYDKTTFSMMGYTLGDDRWVKRAKVDSIPVPVEVQTEQPASQPTISQNLLQTLKYLDEVKQLVVEMKKQVDKIREVTKETGTDVAKLGMDIGATRRQGARSFNSMTKKMDKLVKNVKNSYDSFCTKVINTLKYFLGRN</sequence>
<gene>
    <name evidence="2" type="ORF">A4A49_14533</name>
</gene>
<proteinExistence type="predicted"/>
<dbReference type="EMBL" id="MJEQ01001131">
    <property type="protein sequence ID" value="OIT32096.1"/>
    <property type="molecule type" value="Genomic_DNA"/>
</dbReference>
<feature type="region of interest" description="Disordered" evidence="1">
    <location>
        <begin position="1"/>
        <end position="77"/>
    </location>
</feature>
<dbReference type="SMR" id="A0A314KRY2"/>
<name>A0A314KRY2_NICAT</name>
<evidence type="ECO:0000313" key="2">
    <source>
        <dbReference type="EMBL" id="OIT32096.1"/>
    </source>
</evidence>
<evidence type="ECO:0000256" key="1">
    <source>
        <dbReference type="SAM" id="MobiDB-lite"/>
    </source>
</evidence>
<dbReference type="Proteomes" id="UP000187609">
    <property type="component" value="Unassembled WGS sequence"/>
</dbReference>
<reference evidence="2" key="1">
    <citation type="submission" date="2016-11" db="EMBL/GenBank/DDBJ databases">
        <title>The genome of Nicotiana attenuata.</title>
        <authorList>
            <person name="Xu S."/>
            <person name="Brockmoeller T."/>
            <person name="Gaquerel E."/>
            <person name="Navarro A."/>
            <person name="Kuhl H."/>
            <person name="Gase K."/>
            <person name="Ling Z."/>
            <person name="Zhou W."/>
            <person name="Kreitzer C."/>
            <person name="Stanke M."/>
            <person name="Tang H."/>
            <person name="Lyons E."/>
            <person name="Pandey P."/>
            <person name="Pandey S.P."/>
            <person name="Timmermann B."/>
            <person name="Baldwin I.T."/>
        </authorList>
    </citation>
    <scope>NUCLEOTIDE SEQUENCE [LARGE SCALE GENOMIC DNA]</scope>
    <source>
        <strain evidence="2">UT</strain>
    </source>
</reference>
<protein>
    <submittedName>
        <fullName evidence="2">Uncharacterized protein</fullName>
    </submittedName>
</protein>
<evidence type="ECO:0000313" key="3">
    <source>
        <dbReference type="Proteomes" id="UP000187609"/>
    </source>
</evidence>
<dbReference type="Gramene" id="OIT32096">
    <property type="protein sequence ID" value="OIT32096"/>
    <property type="gene ID" value="A4A49_14533"/>
</dbReference>
<accession>A0A314KRY2</accession>
<comment type="caution">
    <text evidence="2">The sequence shown here is derived from an EMBL/GenBank/DDBJ whole genome shotgun (WGS) entry which is preliminary data.</text>
</comment>
<dbReference type="AlphaFoldDB" id="A0A314KRY2"/>
<keyword evidence="3" id="KW-1185">Reference proteome</keyword>